<dbReference type="AlphaFoldDB" id="A0A7V1FLU9"/>
<feature type="chain" id="PRO_5030661456" description="Peptidase S74 domain-containing protein" evidence="1">
    <location>
        <begin position="32"/>
        <end position="487"/>
    </location>
</feature>
<gene>
    <name evidence="2" type="ORF">ENH63_06830</name>
</gene>
<dbReference type="EMBL" id="DRFN01000017">
    <property type="protein sequence ID" value="HDZ51495.1"/>
    <property type="molecule type" value="Genomic_DNA"/>
</dbReference>
<name>A0A7V1FLU9_9RHOB</name>
<accession>A0A7V1FLU9</accession>
<keyword evidence="1" id="KW-0732">Signal</keyword>
<evidence type="ECO:0000256" key="1">
    <source>
        <dbReference type="SAM" id="SignalP"/>
    </source>
</evidence>
<dbReference type="SUPFAM" id="SSF141571">
    <property type="entry name" value="Pentapeptide repeat-like"/>
    <property type="match status" value="1"/>
</dbReference>
<sequence length="487" mass="51259">MEDKDIMMNHPKLTLTVSMVALAIAAGPLQAQNLGNNPFQAITPETQRVPIAAAPVGDNLGDHIATRVLNMNGYNITNLKDPFFEGDAVTLDYFNKNNGWDQKATGDIDMSGFTLKNLGAMDMGGQVILDSALDDAKIVNSTLTNTIITKSTIDNSEMTNLQVVGGKADDFVLNNPEISGGTSVGLSLSDAIIENPTLSQGVSTGIELIDATLDAPILQHPTVNGGVLSGTATVDAIHKNSTFQGETVIEGHVDLTDNRITGAADAAEDTDVMNLRSTKALIEEFLIAMEAEKPEELPAQDSAVEVPTDVVIDEDRILSIVETYMSNFKNAPALDQASLDIAQSMGGLFNAGISRVTATDTGAEIDGDLSVTGNLTMNGSLNGVSAMYRPTPDRMSSLGLLDGDDATSALSDIATIVYNLPDGDLAMGIDPGTIPAEMSFVMKGGTGTSDANNKGIDYIQMIAPMISAIQSMDARITELEAQVSLEK</sequence>
<evidence type="ECO:0000313" key="2">
    <source>
        <dbReference type="EMBL" id="HDZ51495.1"/>
    </source>
</evidence>
<comment type="caution">
    <text evidence="2">The sequence shown here is derived from an EMBL/GenBank/DDBJ whole genome shotgun (WGS) entry which is preliminary data.</text>
</comment>
<protein>
    <recommendedName>
        <fullName evidence="3">Peptidase S74 domain-containing protein</fullName>
    </recommendedName>
</protein>
<proteinExistence type="predicted"/>
<evidence type="ECO:0008006" key="3">
    <source>
        <dbReference type="Google" id="ProtNLM"/>
    </source>
</evidence>
<organism evidence="2">
    <name type="scientific">Sulfitobacter litoralis</name>
    <dbReference type="NCBI Taxonomy" id="335975"/>
    <lineage>
        <taxon>Bacteria</taxon>
        <taxon>Pseudomonadati</taxon>
        <taxon>Pseudomonadota</taxon>
        <taxon>Alphaproteobacteria</taxon>
        <taxon>Rhodobacterales</taxon>
        <taxon>Roseobacteraceae</taxon>
        <taxon>Sulfitobacter</taxon>
    </lineage>
</organism>
<dbReference type="Proteomes" id="UP000885704">
    <property type="component" value="Unassembled WGS sequence"/>
</dbReference>
<dbReference type="Gene3D" id="2.160.20.80">
    <property type="entry name" value="E3 ubiquitin-protein ligase SopA"/>
    <property type="match status" value="1"/>
</dbReference>
<reference evidence="2" key="1">
    <citation type="journal article" date="2020" name="mSystems">
        <title>Genome- and Community-Level Interaction Insights into Carbon Utilization and Element Cycling Functions of Hydrothermarchaeota in Hydrothermal Sediment.</title>
        <authorList>
            <person name="Zhou Z."/>
            <person name="Liu Y."/>
            <person name="Xu W."/>
            <person name="Pan J."/>
            <person name="Luo Z.H."/>
            <person name="Li M."/>
        </authorList>
    </citation>
    <scope>NUCLEOTIDE SEQUENCE [LARGE SCALE GENOMIC DNA]</scope>
    <source>
        <strain evidence="2">HyVt-323</strain>
    </source>
</reference>
<feature type="signal peptide" evidence="1">
    <location>
        <begin position="1"/>
        <end position="31"/>
    </location>
</feature>
<dbReference type="RefSeq" id="WP_273052928.1">
    <property type="nucleotide sequence ID" value="NZ_DRFN01000017.1"/>
</dbReference>